<dbReference type="GO" id="GO:0008168">
    <property type="term" value="F:methyltransferase activity"/>
    <property type="evidence" value="ECO:0007669"/>
    <property type="project" value="UniProtKB-KW"/>
</dbReference>
<gene>
    <name evidence="11" type="primary">rlmE</name>
    <name evidence="11" type="synonym">ftsJ</name>
    <name evidence="11" type="synonym">rrmJ</name>
    <name evidence="13" type="ORF">Fokcrypt_00076</name>
</gene>
<feature type="binding site" evidence="11">
    <location>
        <position position="68"/>
    </location>
    <ligand>
        <name>S-adenosyl-L-methionine</name>
        <dbReference type="ChEBI" id="CHEBI:59789"/>
    </ligand>
</feature>
<dbReference type="InterPro" id="IPR015507">
    <property type="entry name" value="rRNA-MeTfrase_E"/>
</dbReference>
<dbReference type="Proteomes" id="UP001325140">
    <property type="component" value="Chromosome"/>
</dbReference>
<comment type="similarity">
    <text evidence="11">Belongs to the class I-like SAM-binding methyltransferase superfamily. RNA methyltransferase RlmE family.</text>
</comment>
<feature type="binding site" evidence="11">
    <location>
        <position position="154"/>
    </location>
    <ligand>
        <name>S-adenosyl-L-methionine</name>
        <dbReference type="ChEBI" id="CHEBI:59789"/>
    </ligand>
</feature>
<name>A0ABZ0UN86_9RICK</name>
<dbReference type="InterPro" id="IPR050082">
    <property type="entry name" value="RNA_methyltr_RlmE"/>
</dbReference>
<evidence type="ECO:0000256" key="8">
    <source>
        <dbReference type="ARBA" id="ARBA00041995"/>
    </source>
</evidence>
<comment type="function">
    <text evidence="5 11">Specifically methylates the uridine in position 2552 of 23S rRNA at the 2'-O position of the ribose in the fully assembled 50S ribosomal subunit.</text>
</comment>
<evidence type="ECO:0000313" key="13">
    <source>
        <dbReference type="EMBL" id="WPX97571.1"/>
    </source>
</evidence>
<dbReference type="Gene3D" id="3.40.50.150">
    <property type="entry name" value="Vaccinia Virus protein VP39"/>
    <property type="match status" value="1"/>
</dbReference>
<evidence type="ECO:0000256" key="11">
    <source>
        <dbReference type="HAMAP-Rule" id="MF_01547"/>
    </source>
</evidence>
<accession>A0ABZ0UN86</accession>
<feature type="binding site" evidence="11">
    <location>
        <position position="105"/>
    </location>
    <ligand>
        <name>S-adenosyl-L-methionine</name>
        <dbReference type="ChEBI" id="CHEBI:59789"/>
    </ligand>
</feature>
<reference evidence="13" key="1">
    <citation type="submission" date="2022-10" db="EMBL/GenBank/DDBJ databases">
        <title>Host association and intracellularity evolved multiple times independently in the Rickettsiales.</title>
        <authorList>
            <person name="Castelli M."/>
            <person name="Nardi T."/>
            <person name="Gammuto L."/>
            <person name="Bellinzona G."/>
            <person name="Sabaneyeva E."/>
            <person name="Potekhin A."/>
            <person name="Serra V."/>
            <person name="Petroni G."/>
            <person name="Sassera D."/>
        </authorList>
    </citation>
    <scope>NUCLEOTIDE SEQUENCE [LARGE SCALE GENOMIC DNA]</scope>
    <source>
        <strain evidence="13">US_Bl 11III1</strain>
    </source>
</reference>
<organism evidence="13 14">
    <name type="scientific">Candidatus Fokinia crypta</name>
    <dbReference type="NCBI Taxonomy" id="1920990"/>
    <lineage>
        <taxon>Bacteria</taxon>
        <taxon>Pseudomonadati</taxon>
        <taxon>Pseudomonadota</taxon>
        <taxon>Alphaproteobacteria</taxon>
        <taxon>Rickettsiales</taxon>
        <taxon>Candidatus Midichloriaceae</taxon>
        <taxon>Candidatus Fokinia</taxon>
    </lineage>
</organism>
<feature type="domain" description="Ribosomal RNA methyltransferase FtsJ" evidence="12">
    <location>
        <begin position="31"/>
        <end position="236"/>
    </location>
</feature>
<keyword evidence="14" id="KW-1185">Reference proteome</keyword>
<keyword evidence="1 11" id="KW-0698">rRNA processing</keyword>
<dbReference type="RefSeq" id="WP_323722230.1">
    <property type="nucleotide sequence ID" value="NZ_CP110343.1"/>
</dbReference>
<proteinExistence type="inferred from homology"/>
<evidence type="ECO:0000256" key="1">
    <source>
        <dbReference type="ARBA" id="ARBA00022552"/>
    </source>
</evidence>
<evidence type="ECO:0000256" key="10">
    <source>
        <dbReference type="ARBA" id="ARBA00048970"/>
    </source>
</evidence>
<dbReference type="GO" id="GO:0032259">
    <property type="term" value="P:methylation"/>
    <property type="evidence" value="ECO:0007669"/>
    <property type="project" value="UniProtKB-KW"/>
</dbReference>
<evidence type="ECO:0000313" key="14">
    <source>
        <dbReference type="Proteomes" id="UP001325140"/>
    </source>
</evidence>
<dbReference type="PANTHER" id="PTHR10920:SF18">
    <property type="entry name" value="RRNA METHYLTRANSFERASE 2, MITOCHONDRIAL"/>
    <property type="match status" value="1"/>
</dbReference>
<feature type="binding site" evidence="11">
    <location>
        <position position="66"/>
    </location>
    <ligand>
        <name>S-adenosyl-L-methionine</name>
        <dbReference type="ChEBI" id="CHEBI:59789"/>
    </ligand>
</feature>
<protein>
    <recommendedName>
        <fullName evidence="7 11">Ribosomal RNA large subunit methyltransferase E</fullName>
        <ecNumber evidence="6 11">2.1.1.166</ecNumber>
    </recommendedName>
    <alternativeName>
        <fullName evidence="9 11">23S rRNA Um2552 methyltransferase</fullName>
    </alternativeName>
    <alternativeName>
        <fullName evidence="8 11">rRNA (uridine-2'-O-)-methyltransferase</fullName>
    </alternativeName>
</protein>
<keyword evidence="4 11" id="KW-0949">S-adenosyl-L-methionine</keyword>
<sequence length="237" mass="27223">MLNKKFSYSSQRWLKRREKDRYAHMAKELQYRSRAAFKLIEILEKFCIIKTIKNGEVILDLGAAPGGWSQVISEKLRQVSVLAPIIGIDLLRIEPVGGAYFIQHNFLSHDLEKKIHEILFQLNSEHVIALDSEISEEKNLKIPENFSTALIVSDMLPNSSGDKTTDYLRFAELFDGILLFATKYLKKNGFLVTKVMRCGKESDIIKRYSKCFSSCRFFKPCSSYSSSAEIFAIFKKN</sequence>
<evidence type="ECO:0000256" key="3">
    <source>
        <dbReference type="ARBA" id="ARBA00022679"/>
    </source>
</evidence>
<evidence type="ECO:0000256" key="2">
    <source>
        <dbReference type="ARBA" id="ARBA00022603"/>
    </source>
</evidence>
<evidence type="ECO:0000256" key="4">
    <source>
        <dbReference type="ARBA" id="ARBA00022691"/>
    </source>
</evidence>
<evidence type="ECO:0000256" key="7">
    <source>
        <dbReference type="ARBA" id="ARBA00041129"/>
    </source>
</evidence>
<keyword evidence="2 11" id="KW-0489">Methyltransferase</keyword>
<evidence type="ECO:0000259" key="12">
    <source>
        <dbReference type="Pfam" id="PF01728"/>
    </source>
</evidence>
<dbReference type="Pfam" id="PF01728">
    <property type="entry name" value="FtsJ"/>
    <property type="match status" value="1"/>
</dbReference>
<comment type="catalytic activity">
    <reaction evidence="10 11">
        <text>uridine(2552) in 23S rRNA + S-adenosyl-L-methionine = 2'-O-methyluridine(2552) in 23S rRNA + S-adenosyl-L-homocysteine + H(+)</text>
        <dbReference type="Rhea" id="RHEA:42720"/>
        <dbReference type="Rhea" id="RHEA-COMP:10202"/>
        <dbReference type="Rhea" id="RHEA-COMP:10203"/>
        <dbReference type="ChEBI" id="CHEBI:15378"/>
        <dbReference type="ChEBI" id="CHEBI:57856"/>
        <dbReference type="ChEBI" id="CHEBI:59789"/>
        <dbReference type="ChEBI" id="CHEBI:65315"/>
        <dbReference type="ChEBI" id="CHEBI:74478"/>
        <dbReference type="EC" id="2.1.1.166"/>
    </reaction>
</comment>
<dbReference type="InterPro" id="IPR029063">
    <property type="entry name" value="SAM-dependent_MTases_sf"/>
</dbReference>
<keyword evidence="3 11" id="KW-0808">Transferase</keyword>
<dbReference type="EMBL" id="CP110343">
    <property type="protein sequence ID" value="WPX97571.1"/>
    <property type="molecule type" value="Genomic_DNA"/>
</dbReference>
<comment type="subcellular location">
    <subcellularLocation>
        <location evidence="11">Cytoplasm</location>
    </subcellularLocation>
</comment>
<keyword evidence="11" id="KW-0963">Cytoplasm</keyword>
<dbReference type="PANTHER" id="PTHR10920">
    <property type="entry name" value="RIBOSOMAL RNA METHYLTRANSFERASE"/>
    <property type="match status" value="1"/>
</dbReference>
<evidence type="ECO:0000256" key="5">
    <source>
        <dbReference type="ARBA" id="ARBA00037569"/>
    </source>
</evidence>
<feature type="active site" description="Proton acceptor" evidence="11">
    <location>
        <position position="194"/>
    </location>
</feature>
<evidence type="ECO:0000256" key="6">
    <source>
        <dbReference type="ARBA" id="ARBA00038861"/>
    </source>
</evidence>
<evidence type="ECO:0000256" key="9">
    <source>
        <dbReference type="ARBA" id="ARBA00042745"/>
    </source>
</evidence>
<dbReference type="HAMAP" id="MF_01547">
    <property type="entry name" value="RNA_methyltr_E"/>
    <property type="match status" value="1"/>
</dbReference>
<dbReference type="EC" id="2.1.1.166" evidence="6 11"/>
<dbReference type="PIRSF" id="PIRSF005461">
    <property type="entry name" value="23S_rRNA_mtase"/>
    <property type="match status" value="1"/>
</dbReference>
<dbReference type="InterPro" id="IPR002877">
    <property type="entry name" value="RNA_MeTrfase_FtsJ_dom"/>
</dbReference>
<feature type="binding site" evidence="11">
    <location>
        <position position="89"/>
    </location>
    <ligand>
        <name>S-adenosyl-L-methionine</name>
        <dbReference type="ChEBI" id="CHEBI:59789"/>
    </ligand>
</feature>
<dbReference type="SUPFAM" id="SSF53335">
    <property type="entry name" value="S-adenosyl-L-methionine-dependent methyltransferases"/>
    <property type="match status" value="1"/>
</dbReference>